<dbReference type="Gene3D" id="3.30.530.20">
    <property type="match status" value="1"/>
</dbReference>
<dbReference type="CDD" id="cd07812">
    <property type="entry name" value="SRPBCC"/>
    <property type="match status" value="1"/>
</dbReference>
<comment type="caution">
    <text evidence="1">The sequence shown here is derived from an EMBL/GenBank/DDBJ whole genome shotgun (WGS) entry which is preliminary data.</text>
</comment>
<accession>A0AAW9QZR5</accession>
<proteinExistence type="predicted"/>
<dbReference type="InterPro" id="IPR023393">
    <property type="entry name" value="START-like_dom_sf"/>
</dbReference>
<dbReference type="AlphaFoldDB" id="A0AAW9QZR5"/>
<dbReference type="InterPro" id="IPR019587">
    <property type="entry name" value="Polyketide_cyclase/dehydratase"/>
</dbReference>
<dbReference type="RefSeq" id="WP_332867032.1">
    <property type="nucleotide sequence ID" value="NZ_JBAFSM010000052.1"/>
</dbReference>
<reference evidence="1 2" key="1">
    <citation type="submission" date="2024-01" db="EMBL/GenBank/DDBJ databases">
        <title>Genomic insights into the taxonomy and metabolism of the cyanobacterium Pannus brasiliensis CCIBt3594.</title>
        <authorList>
            <person name="Machado M."/>
            <person name="Botero N.B."/>
            <person name="Andreote A.P.D."/>
            <person name="Feitosa A.M.T."/>
            <person name="Popin R."/>
            <person name="Sivonen K."/>
            <person name="Fiore M.F."/>
        </authorList>
    </citation>
    <scope>NUCLEOTIDE SEQUENCE [LARGE SCALE GENOMIC DNA]</scope>
    <source>
        <strain evidence="1 2">CCIBt3594</strain>
    </source>
</reference>
<name>A0AAW9QZR5_9CHRO</name>
<keyword evidence="2" id="KW-1185">Reference proteome</keyword>
<evidence type="ECO:0000313" key="2">
    <source>
        <dbReference type="Proteomes" id="UP001328733"/>
    </source>
</evidence>
<dbReference type="Proteomes" id="UP001328733">
    <property type="component" value="Unassembled WGS sequence"/>
</dbReference>
<protein>
    <submittedName>
        <fullName evidence="1">SRPBCC family protein</fullName>
    </submittedName>
</protein>
<evidence type="ECO:0000313" key="1">
    <source>
        <dbReference type="EMBL" id="MEG3439548.1"/>
    </source>
</evidence>
<gene>
    <name evidence="1" type="ORF">V0288_20640</name>
</gene>
<dbReference type="SUPFAM" id="SSF55961">
    <property type="entry name" value="Bet v1-like"/>
    <property type="match status" value="1"/>
</dbReference>
<organism evidence="1 2">
    <name type="scientific">Pannus brasiliensis CCIBt3594</name>
    <dbReference type="NCBI Taxonomy" id="1427578"/>
    <lineage>
        <taxon>Bacteria</taxon>
        <taxon>Bacillati</taxon>
        <taxon>Cyanobacteriota</taxon>
        <taxon>Cyanophyceae</taxon>
        <taxon>Oscillatoriophycideae</taxon>
        <taxon>Chroococcales</taxon>
        <taxon>Microcystaceae</taxon>
        <taxon>Pannus</taxon>
    </lineage>
</organism>
<sequence>MSSSQVFEQSIQINASATMVERCFTDLELMHRWLNPALQCEPIGEWKTDIGGRSRFVIKIPVIRPTLKSTVIEREPGLIVWQFDGFFRGRDRWECQPNDRGTCLLNRFEFEIPNPIVGWGFQQFAARWTKDDMKAQLRRLKRVAEEIYQLSGKT</sequence>
<dbReference type="EMBL" id="JBAFSM010000052">
    <property type="protein sequence ID" value="MEG3439548.1"/>
    <property type="molecule type" value="Genomic_DNA"/>
</dbReference>
<dbReference type="Pfam" id="PF10604">
    <property type="entry name" value="Polyketide_cyc2"/>
    <property type="match status" value="1"/>
</dbReference>